<reference evidence="15 16" key="1">
    <citation type="journal article" date="2014" name="BMC Genomics">
        <title>Comparison of environmental and isolate Sulfobacillus genomes reveals diverse carbon, sulfur, nitrogen, and hydrogen metabolisms.</title>
        <authorList>
            <person name="Justice N.B."/>
            <person name="Norman A."/>
            <person name="Brown C.T."/>
            <person name="Singh A."/>
            <person name="Thomas B.C."/>
            <person name="Banfield J.F."/>
        </authorList>
    </citation>
    <scope>NUCLEOTIDE SEQUENCE [LARGE SCALE GENOMIC DNA]</scope>
    <source>
        <strain evidence="15">AMDSBA4</strain>
    </source>
</reference>
<dbReference type="InterPro" id="IPR001216">
    <property type="entry name" value="P-phosphate_BS"/>
</dbReference>
<proteinExistence type="inferred from homology"/>
<evidence type="ECO:0000256" key="3">
    <source>
        <dbReference type="ARBA" id="ARBA00007103"/>
    </source>
</evidence>
<feature type="domain" description="Tryptophan synthase beta chain-like PALP" evidence="14">
    <location>
        <begin position="8"/>
        <end position="294"/>
    </location>
</feature>
<dbReference type="EMBL" id="PXYW01000013">
    <property type="protein sequence ID" value="PSR34025.1"/>
    <property type="molecule type" value="Genomic_DNA"/>
</dbReference>
<keyword evidence="8 11" id="KW-0663">Pyridoxal phosphate</keyword>
<dbReference type="InterPro" id="IPR036052">
    <property type="entry name" value="TrpB-like_PALP_sf"/>
</dbReference>
<evidence type="ECO:0000256" key="2">
    <source>
        <dbReference type="ARBA" id="ARBA00004962"/>
    </source>
</evidence>
<dbReference type="GO" id="GO:0004124">
    <property type="term" value="F:cysteine synthase activity"/>
    <property type="evidence" value="ECO:0007669"/>
    <property type="project" value="UniProtKB-UniRule"/>
</dbReference>
<dbReference type="AlphaFoldDB" id="A0A2T2XHN0"/>
<dbReference type="EC" id="2.5.1.47" evidence="4 13"/>
<evidence type="ECO:0000256" key="11">
    <source>
        <dbReference type="PIRSR" id="PIRSR605856-50"/>
    </source>
</evidence>
<comment type="pathway">
    <text evidence="2">Amino-acid biosynthesis; L-cysteine biosynthesis; L-cysteine from L-serine: step 2/2.</text>
</comment>
<evidence type="ECO:0000256" key="7">
    <source>
        <dbReference type="ARBA" id="ARBA00022679"/>
    </source>
</evidence>
<keyword evidence="6 13" id="KW-0028">Amino-acid biosynthesis</keyword>
<feature type="binding site" evidence="11">
    <location>
        <begin position="178"/>
        <end position="182"/>
    </location>
    <ligand>
        <name>pyridoxal 5'-phosphate</name>
        <dbReference type="ChEBI" id="CHEBI:597326"/>
    </ligand>
</feature>
<dbReference type="UniPathway" id="UPA00136">
    <property type="reaction ID" value="UER00200"/>
</dbReference>
<comment type="catalytic activity">
    <reaction evidence="10 13">
        <text>O-acetyl-L-serine + hydrogen sulfide = L-cysteine + acetate</text>
        <dbReference type="Rhea" id="RHEA:14829"/>
        <dbReference type="ChEBI" id="CHEBI:29919"/>
        <dbReference type="ChEBI" id="CHEBI:30089"/>
        <dbReference type="ChEBI" id="CHEBI:35235"/>
        <dbReference type="ChEBI" id="CHEBI:58340"/>
        <dbReference type="EC" id="2.5.1.47"/>
    </reaction>
</comment>
<evidence type="ECO:0000256" key="13">
    <source>
        <dbReference type="RuleBase" id="RU003985"/>
    </source>
</evidence>
<dbReference type="InterPro" id="IPR005856">
    <property type="entry name" value="Cys_synth"/>
</dbReference>
<keyword evidence="9 13" id="KW-0198">Cysteine biosynthesis</keyword>
<gene>
    <name evidence="15" type="primary">cysK</name>
    <name evidence="15" type="ORF">C7B46_07105</name>
</gene>
<name>A0A2T2XHN0_9FIRM</name>
<sequence length="312" mass="33098">MRLYESVDELIGRTPLVRLRRLSEDSGWTVYGKLESYNPGGSVKDRLGLAMVLDAESRGILSPGGTIVEPTSGNTGIGLAMVAVHRGYRVLLTMPETASLERRMLFTAFGAELVLTPGRLGMVGAIQKAEALVQEIPGAVTLRQFDNPANVEIHRKTTGPEIWQDTDGQVTALIAGVGTGGTISGIGEYLKSRNPRISVVAVEPKESSVLMGESPGPHKIQGLGAGFVPKILNRQIIDDIVPVAGEEAMAQARVVALEEGILTGISGGAAMVGAREWLAEHQSSPGFAVVILPDSGERYLSTSLYQGQAHHV</sequence>
<comment type="cofactor">
    <cofactor evidence="1 11 13">
        <name>pyridoxal 5'-phosphate</name>
        <dbReference type="ChEBI" id="CHEBI:597326"/>
    </cofactor>
</comment>
<dbReference type="PROSITE" id="PS00901">
    <property type="entry name" value="CYS_SYNTHASE"/>
    <property type="match status" value="1"/>
</dbReference>
<dbReference type="Pfam" id="PF00291">
    <property type="entry name" value="PALP"/>
    <property type="match status" value="1"/>
</dbReference>
<evidence type="ECO:0000256" key="10">
    <source>
        <dbReference type="ARBA" id="ARBA00047931"/>
    </source>
</evidence>
<evidence type="ECO:0000313" key="15">
    <source>
        <dbReference type="EMBL" id="PSR34025.1"/>
    </source>
</evidence>
<dbReference type="InterPro" id="IPR005859">
    <property type="entry name" value="CysK"/>
</dbReference>
<organism evidence="15 16">
    <name type="scientific">Sulfobacillus benefaciens</name>
    <dbReference type="NCBI Taxonomy" id="453960"/>
    <lineage>
        <taxon>Bacteria</taxon>
        <taxon>Bacillati</taxon>
        <taxon>Bacillota</taxon>
        <taxon>Clostridia</taxon>
        <taxon>Eubacteriales</taxon>
        <taxon>Clostridiales Family XVII. Incertae Sedis</taxon>
        <taxon>Sulfobacillus</taxon>
    </lineage>
</organism>
<dbReference type="InterPro" id="IPR001926">
    <property type="entry name" value="TrpB-like_PALP"/>
</dbReference>
<comment type="similarity">
    <text evidence="3 13">Belongs to the cysteine synthase/cystathionine beta-synthase family.</text>
</comment>
<evidence type="ECO:0000259" key="14">
    <source>
        <dbReference type="Pfam" id="PF00291"/>
    </source>
</evidence>
<evidence type="ECO:0000256" key="9">
    <source>
        <dbReference type="ARBA" id="ARBA00023192"/>
    </source>
</evidence>
<comment type="caution">
    <text evidence="15">The sequence shown here is derived from an EMBL/GenBank/DDBJ whole genome shotgun (WGS) entry which is preliminary data.</text>
</comment>
<dbReference type="InterPro" id="IPR050214">
    <property type="entry name" value="Cys_Synth/Cystath_Beta-Synth"/>
</dbReference>
<keyword evidence="7 13" id="KW-0808">Transferase</keyword>
<accession>A0A2T2XHN0</accession>
<dbReference type="SUPFAM" id="SSF53686">
    <property type="entry name" value="Tryptophan synthase beta subunit-like PLP-dependent enzymes"/>
    <property type="match status" value="1"/>
</dbReference>
<dbReference type="CDD" id="cd01561">
    <property type="entry name" value="CBS_like"/>
    <property type="match status" value="1"/>
</dbReference>
<protein>
    <recommendedName>
        <fullName evidence="5 13">Cysteine synthase</fullName>
        <ecNumber evidence="4 13">2.5.1.47</ecNumber>
    </recommendedName>
</protein>
<feature type="modified residue" description="N6-(pyridoxal phosphate)lysine" evidence="12">
    <location>
        <position position="44"/>
    </location>
</feature>
<dbReference type="Gene3D" id="3.40.50.1100">
    <property type="match status" value="2"/>
</dbReference>
<dbReference type="FunFam" id="3.40.50.1100:FF:000003">
    <property type="entry name" value="Cystathionine beta-synthase"/>
    <property type="match status" value="1"/>
</dbReference>
<evidence type="ECO:0000256" key="1">
    <source>
        <dbReference type="ARBA" id="ARBA00001933"/>
    </source>
</evidence>
<feature type="binding site" evidence="11">
    <location>
        <position position="266"/>
    </location>
    <ligand>
        <name>pyridoxal 5'-phosphate</name>
        <dbReference type="ChEBI" id="CHEBI:597326"/>
    </ligand>
</feature>
<evidence type="ECO:0000256" key="8">
    <source>
        <dbReference type="ARBA" id="ARBA00022898"/>
    </source>
</evidence>
<evidence type="ECO:0000256" key="6">
    <source>
        <dbReference type="ARBA" id="ARBA00022605"/>
    </source>
</evidence>
<dbReference type="NCBIfam" id="TIGR01136">
    <property type="entry name" value="cysKM"/>
    <property type="match status" value="1"/>
</dbReference>
<dbReference type="FunFam" id="3.40.50.1100:FF:000118">
    <property type="entry name" value="Related to CYS4-cystathionine beta-synthase"/>
    <property type="match status" value="1"/>
</dbReference>
<evidence type="ECO:0000256" key="5">
    <source>
        <dbReference type="ARBA" id="ARBA00019371"/>
    </source>
</evidence>
<feature type="binding site" evidence="11">
    <location>
        <position position="74"/>
    </location>
    <ligand>
        <name>pyridoxal 5'-phosphate</name>
        <dbReference type="ChEBI" id="CHEBI:597326"/>
    </ligand>
</feature>
<dbReference type="PANTHER" id="PTHR10314">
    <property type="entry name" value="CYSTATHIONINE BETA-SYNTHASE"/>
    <property type="match status" value="1"/>
</dbReference>
<dbReference type="GO" id="GO:0006535">
    <property type="term" value="P:cysteine biosynthetic process from serine"/>
    <property type="evidence" value="ECO:0007669"/>
    <property type="project" value="UniProtKB-UniRule"/>
</dbReference>
<evidence type="ECO:0000313" key="16">
    <source>
        <dbReference type="Proteomes" id="UP000242972"/>
    </source>
</evidence>
<dbReference type="NCBIfam" id="TIGR01139">
    <property type="entry name" value="cysK"/>
    <property type="match status" value="1"/>
</dbReference>
<dbReference type="Proteomes" id="UP000242972">
    <property type="component" value="Unassembled WGS sequence"/>
</dbReference>
<evidence type="ECO:0000256" key="4">
    <source>
        <dbReference type="ARBA" id="ARBA00012681"/>
    </source>
</evidence>
<evidence type="ECO:0000256" key="12">
    <source>
        <dbReference type="PIRSR" id="PIRSR605856-51"/>
    </source>
</evidence>